<reference evidence="1 2" key="1">
    <citation type="submission" date="2024-06" db="EMBL/GenBank/DDBJ databases">
        <authorList>
            <person name="Steensen K."/>
            <person name="Seneca J."/>
            <person name="Bartlau N."/>
            <person name="Yu A.X."/>
            <person name="Polz M.F."/>
        </authorList>
    </citation>
    <scope>NUCLEOTIDE SEQUENCE [LARGE SCALE GENOMIC DNA]</scope>
    <source>
        <strain evidence="1 2">1F146</strain>
    </source>
</reference>
<protein>
    <submittedName>
        <fullName evidence="1">Transcriptional regulator</fullName>
    </submittedName>
</protein>
<dbReference type="EMBL" id="JBGOOS010000094">
    <property type="protein sequence ID" value="MEZ8211848.1"/>
    <property type="molecule type" value="Genomic_DNA"/>
</dbReference>
<dbReference type="SUPFAM" id="SSF46785">
    <property type="entry name" value="Winged helix' DNA-binding domain"/>
    <property type="match status" value="1"/>
</dbReference>
<dbReference type="InterPro" id="IPR036390">
    <property type="entry name" value="WH_DNA-bd_sf"/>
</dbReference>
<name>A0ABV4MQK5_9VIBR</name>
<keyword evidence="2" id="KW-1185">Reference proteome</keyword>
<proteinExistence type="predicted"/>
<comment type="caution">
    <text evidence="1">The sequence shown here is derived from an EMBL/GenBank/DDBJ whole genome shotgun (WGS) entry which is preliminary data.</text>
</comment>
<dbReference type="Proteomes" id="UP001569151">
    <property type="component" value="Unassembled WGS sequence"/>
</dbReference>
<evidence type="ECO:0000313" key="1">
    <source>
        <dbReference type="EMBL" id="MEZ8211848.1"/>
    </source>
</evidence>
<gene>
    <name evidence="1" type="ORF">ACED39_24165</name>
</gene>
<organism evidence="1 2">
    <name type="scientific">Vibrio bivalvicida</name>
    <dbReference type="NCBI Taxonomy" id="1276888"/>
    <lineage>
        <taxon>Bacteria</taxon>
        <taxon>Pseudomonadati</taxon>
        <taxon>Pseudomonadota</taxon>
        <taxon>Gammaproteobacteria</taxon>
        <taxon>Vibrionales</taxon>
        <taxon>Vibrionaceae</taxon>
        <taxon>Vibrio</taxon>
        <taxon>Vibrio oreintalis group</taxon>
    </lineage>
</organism>
<sequence length="246" mass="27279">MKLTTRFLTSAINFDFEPYEVKSIHKLLFIGLSYLADNNQKVSVSTSDLMDFCLSTRPTVLSAIKQLESVGLIDVDRSLGDLSIYTVKPTLYSPQARDYSEELVGFLLKLDLTAYRLKSIHKMILICMSGAAKKDYSVSLTIGDLMDFCLATKPTIINGIKHLESHGALSVSPKAGSSNLYYLCLDFFPTESDKLLAALTGFPVSVPDYKPMSIEEGIASEIRKSELSGLKNVVSDLLFIHEKDRD</sequence>
<evidence type="ECO:0000313" key="2">
    <source>
        <dbReference type="Proteomes" id="UP001569151"/>
    </source>
</evidence>
<accession>A0ABV4MQK5</accession>
<dbReference type="RefSeq" id="WP_371720628.1">
    <property type="nucleotide sequence ID" value="NZ_JBGOOF010000090.1"/>
</dbReference>